<comment type="caution">
    <text evidence="1">The sequence shown here is derived from an EMBL/GenBank/DDBJ whole genome shotgun (WGS) entry which is preliminary data.</text>
</comment>
<name>W9DQW7_METTI</name>
<evidence type="ECO:0000313" key="1">
    <source>
        <dbReference type="EMBL" id="ETA67825.1"/>
    </source>
</evidence>
<protein>
    <recommendedName>
        <fullName evidence="3">DUF3800 domain-containing protein</fullName>
    </recommendedName>
</protein>
<evidence type="ECO:0000313" key="2">
    <source>
        <dbReference type="Proteomes" id="UP000019483"/>
    </source>
</evidence>
<dbReference type="AlphaFoldDB" id="W9DQW7"/>
<sequence>MFAENEFQNIEIEIYSDEIHSFKDEKTGHEWLFMGALIVPIQNKNEILNDLKNLRCLGNNKDYDNENCPYKCKFHKKNNTEIHFKELDNHMIRCMISKKWIRYLRLQTKKSPKFYLNILGINITGFDKDGFGGKNEKWYLNLYNRFYRTLLEGAFSHNLKKYNQITISKICHDVGPQEKHDYFNYHIFQKLMEKDRYIISEDGCNKVFVPTIEFIESDHRKSEQEESNFIQLVDIILGSTKQCLFNTSKKKEKREVAFEFTPILESIMYEENKRYLYNQSNFERLFSISFFKKGLDLDFQERFADDGDKYNSKFFNYLPIRNKDPKMKTLDDFY</sequence>
<dbReference type="InterPro" id="IPR024524">
    <property type="entry name" value="DUF3800"/>
</dbReference>
<dbReference type="Pfam" id="PF12686">
    <property type="entry name" value="DUF3800"/>
    <property type="match status" value="1"/>
</dbReference>
<gene>
    <name evidence="1" type="ORF">MettiDRAFT_1260</name>
</gene>
<organism evidence="1 2">
    <name type="scientific">Methanolobus tindarius DSM 2278</name>
    <dbReference type="NCBI Taxonomy" id="1090322"/>
    <lineage>
        <taxon>Archaea</taxon>
        <taxon>Methanobacteriati</taxon>
        <taxon>Methanobacteriota</taxon>
        <taxon>Stenosarchaea group</taxon>
        <taxon>Methanomicrobia</taxon>
        <taxon>Methanosarcinales</taxon>
        <taxon>Methanosarcinaceae</taxon>
        <taxon>Methanolobus</taxon>
    </lineage>
</organism>
<reference evidence="1 2" key="1">
    <citation type="submission" date="2013-08" db="EMBL/GenBank/DDBJ databases">
        <authorList>
            <consortium name="DOE Joint Genome Institute"/>
            <person name="Eisen J."/>
            <person name="Huntemann M."/>
            <person name="Han J."/>
            <person name="Chen A."/>
            <person name="Kyrpides N."/>
            <person name="Mavromatis K."/>
            <person name="Markowitz V."/>
            <person name="Palaniappan K."/>
            <person name="Ivanova N."/>
            <person name="Schaumberg A."/>
            <person name="Pati A."/>
            <person name="Liolios K."/>
            <person name="Nordberg H.P."/>
            <person name="Cantor M.N."/>
            <person name="Hua S.X."/>
            <person name="Woyke T."/>
        </authorList>
    </citation>
    <scope>NUCLEOTIDE SEQUENCE [LARGE SCALE GENOMIC DNA]</scope>
    <source>
        <strain evidence="1 2">DSM 2278</strain>
    </source>
</reference>
<accession>W9DQW7</accession>
<evidence type="ECO:0008006" key="3">
    <source>
        <dbReference type="Google" id="ProtNLM"/>
    </source>
</evidence>
<keyword evidence="2" id="KW-1185">Reference proteome</keyword>
<proteinExistence type="predicted"/>
<dbReference type="OrthoDB" id="141199at2157"/>
<dbReference type="Proteomes" id="UP000019483">
    <property type="component" value="Unassembled WGS sequence"/>
</dbReference>
<dbReference type="EMBL" id="AZAJ01000001">
    <property type="protein sequence ID" value="ETA67825.1"/>
    <property type="molecule type" value="Genomic_DNA"/>
</dbReference>
<dbReference type="RefSeq" id="WP_023844961.1">
    <property type="nucleotide sequence ID" value="NZ_AZAJ01000001.1"/>
</dbReference>